<name>A0A368GVZ4_ANCCA</name>
<dbReference type="CDD" id="cd05380">
    <property type="entry name" value="CAP_euk"/>
    <property type="match status" value="1"/>
</dbReference>
<protein>
    <submittedName>
        <fullName evidence="2">SCP-like protein</fullName>
    </submittedName>
</protein>
<dbReference type="InterPro" id="IPR014044">
    <property type="entry name" value="CAP_dom"/>
</dbReference>
<dbReference type="Pfam" id="PF00188">
    <property type="entry name" value="CAP"/>
    <property type="match status" value="1"/>
</dbReference>
<accession>A0A368GVZ4</accession>
<dbReference type="SUPFAM" id="SSF55797">
    <property type="entry name" value="PR-1-like"/>
    <property type="match status" value="1"/>
</dbReference>
<dbReference type="SMART" id="SM00198">
    <property type="entry name" value="SCP"/>
    <property type="match status" value="1"/>
</dbReference>
<reference evidence="2 3" key="1">
    <citation type="submission" date="2014-10" db="EMBL/GenBank/DDBJ databases">
        <title>Draft genome of the hookworm Ancylostoma caninum.</title>
        <authorList>
            <person name="Mitreva M."/>
        </authorList>
    </citation>
    <scope>NUCLEOTIDE SEQUENCE [LARGE SCALE GENOMIC DNA]</scope>
    <source>
        <strain evidence="2 3">Baltimore</strain>
    </source>
</reference>
<dbReference type="STRING" id="29170.A0A368GVZ4"/>
<feature type="domain" description="SCP" evidence="1">
    <location>
        <begin position="15"/>
        <end position="164"/>
    </location>
</feature>
<comment type="caution">
    <text evidence="2">The sequence shown here is derived from an EMBL/GenBank/DDBJ whole genome shotgun (WGS) entry which is preliminary data.</text>
</comment>
<dbReference type="AlphaFoldDB" id="A0A368GVZ4"/>
<dbReference type="InterPro" id="IPR035940">
    <property type="entry name" value="CAP_sf"/>
</dbReference>
<evidence type="ECO:0000313" key="3">
    <source>
        <dbReference type="Proteomes" id="UP000252519"/>
    </source>
</evidence>
<organism evidence="2 3">
    <name type="scientific">Ancylostoma caninum</name>
    <name type="common">Dog hookworm</name>
    <dbReference type="NCBI Taxonomy" id="29170"/>
    <lineage>
        <taxon>Eukaryota</taxon>
        <taxon>Metazoa</taxon>
        <taxon>Ecdysozoa</taxon>
        <taxon>Nematoda</taxon>
        <taxon>Chromadorea</taxon>
        <taxon>Rhabditida</taxon>
        <taxon>Rhabditina</taxon>
        <taxon>Rhabditomorpha</taxon>
        <taxon>Strongyloidea</taxon>
        <taxon>Ancylostomatidae</taxon>
        <taxon>Ancylostomatinae</taxon>
        <taxon>Ancylostoma</taxon>
    </lineage>
</organism>
<keyword evidence="3" id="KW-1185">Reference proteome</keyword>
<dbReference type="Gene3D" id="3.40.33.10">
    <property type="entry name" value="CAP"/>
    <property type="match status" value="1"/>
</dbReference>
<evidence type="ECO:0000259" key="1">
    <source>
        <dbReference type="SMART" id="SM00198"/>
    </source>
</evidence>
<dbReference type="Proteomes" id="UP000252519">
    <property type="component" value="Unassembled WGS sequence"/>
</dbReference>
<dbReference type="OrthoDB" id="5823039at2759"/>
<evidence type="ECO:0000313" key="2">
    <source>
        <dbReference type="EMBL" id="RCN48543.1"/>
    </source>
</evidence>
<proteinExistence type="predicted"/>
<dbReference type="EMBL" id="JOJR01000045">
    <property type="protein sequence ID" value="RCN48543.1"/>
    <property type="molecule type" value="Genomic_DNA"/>
</dbReference>
<gene>
    <name evidence="2" type="ORF">ANCCAN_05368</name>
</gene>
<sequence>MCGANNPCPGDFSDEFRSTALDMHNYYRRLAATGWAKTGDKYAKTAAKMVELKYDKDLEKKANDYVTAGANCPTAAESGAAGENFFKTQMFDTPHVEAFKEAMKYWWTPLEKSGFGMNEPTYTDAIENGDLKYAANILHDENTKVGCAVKTCAPQGILVIDCRYDR</sequence>